<dbReference type="STRING" id="571298.SAMN04488026_104918"/>
<evidence type="ECO:0000313" key="1">
    <source>
        <dbReference type="EMBL" id="SDK67439.1"/>
    </source>
</evidence>
<gene>
    <name evidence="1" type="ORF">SAMN04488026_104918</name>
</gene>
<organism evidence="1 2">
    <name type="scientific">Aliiruegeria lutimaris</name>
    <dbReference type="NCBI Taxonomy" id="571298"/>
    <lineage>
        <taxon>Bacteria</taxon>
        <taxon>Pseudomonadati</taxon>
        <taxon>Pseudomonadota</taxon>
        <taxon>Alphaproteobacteria</taxon>
        <taxon>Rhodobacterales</taxon>
        <taxon>Roseobacteraceae</taxon>
        <taxon>Aliiruegeria</taxon>
    </lineage>
</organism>
<name>A0A1G9DUB2_9RHOB</name>
<accession>A0A1G9DUB2</accession>
<keyword evidence="2" id="KW-1185">Reference proteome</keyword>
<dbReference type="AlphaFoldDB" id="A0A1G9DUB2"/>
<keyword evidence="1" id="KW-0808">Transferase</keyword>
<reference evidence="1 2" key="1">
    <citation type="submission" date="2016-10" db="EMBL/GenBank/DDBJ databases">
        <authorList>
            <person name="de Groot N.N."/>
        </authorList>
    </citation>
    <scope>NUCLEOTIDE SEQUENCE [LARGE SCALE GENOMIC DNA]</scope>
    <source>
        <strain evidence="1 2">DSM 25294</strain>
    </source>
</reference>
<dbReference type="InterPro" id="IPR039498">
    <property type="entry name" value="NTP_transf_5"/>
</dbReference>
<dbReference type="Pfam" id="PF14907">
    <property type="entry name" value="NTP_transf_5"/>
    <property type="match status" value="1"/>
</dbReference>
<sequence>MPDPARRQLENIARAQAFRALLLARETCLVASALRDAGIKAAVMKGAPLSLMIHYDLALRDPGDIDILLPPSQAREAAVELEGLDYRADFGALLSSDRQRKRLMRVTNQLAFLAPSKEIGVELHWRWQKVEGMMPTDPHRAWAQPMVMAGMGEILVPDRIEHFIYLCAHGLSHGWMRLKWLNDIRWTLQNGRLNQNDWEGVVDRAREIGMSGAVGAAALVAARIDNVPLPPPIERLVQSLPRCEILAEQSLDWMLETASLREDPLHSRHPLKIARSLLRHTALSASHTRQERVSRFRLLFAPTPPELVMIDLPRGLEVGYLFIRAARMLGRALPARAEGQ</sequence>
<proteinExistence type="predicted"/>
<dbReference type="EMBL" id="FNEK01000049">
    <property type="protein sequence ID" value="SDK67439.1"/>
    <property type="molecule type" value="Genomic_DNA"/>
</dbReference>
<protein>
    <submittedName>
        <fullName evidence="1">Uncharacterized nucleotidyltransferase</fullName>
    </submittedName>
</protein>
<dbReference type="Proteomes" id="UP000199382">
    <property type="component" value="Unassembled WGS sequence"/>
</dbReference>
<dbReference type="GO" id="GO:0016740">
    <property type="term" value="F:transferase activity"/>
    <property type="evidence" value="ECO:0007669"/>
    <property type="project" value="UniProtKB-KW"/>
</dbReference>
<evidence type="ECO:0000313" key="2">
    <source>
        <dbReference type="Proteomes" id="UP000199382"/>
    </source>
</evidence>